<keyword evidence="5 8" id="KW-0472">Membrane</keyword>
<evidence type="ECO:0000256" key="4">
    <source>
        <dbReference type="ARBA" id="ARBA00022989"/>
    </source>
</evidence>
<evidence type="ECO:0000259" key="9">
    <source>
        <dbReference type="Pfam" id="PF00520"/>
    </source>
</evidence>
<accession>A0A915ZSP4</accession>
<organism evidence="10 11">
    <name type="scientific">Rhizophagus irregularis</name>
    <dbReference type="NCBI Taxonomy" id="588596"/>
    <lineage>
        <taxon>Eukaryota</taxon>
        <taxon>Fungi</taxon>
        <taxon>Fungi incertae sedis</taxon>
        <taxon>Mucoromycota</taxon>
        <taxon>Glomeromycotina</taxon>
        <taxon>Glomeromycetes</taxon>
        <taxon>Glomerales</taxon>
        <taxon>Glomeraceae</taxon>
        <taxon>Rhizophagus</taxon>
    </lineage>
</organism>
<evidence type="ECO:0000256" key="8">
    <source>
        <dbReference type="SAM" id="Phobius"/>
    </source>
</evidence>
<sequence length="1561" mass="185874">MSLSVEPTENNRRRPSTDKDRRNRWSYFSNREDTIFKLSDNENDIILSKKERYQIAICQDGKFAVTFDTANLWIKVLENTDHRQFRLSKEKTTSAQHNSNNQNDDKEEITKTIARFKINENLEIDKFDKGDKSLIRETNSSANNSNDTDNMYRWSLDISNVQNYQDKYFIFVAVSRIDVNEDMKGKDTKSDYKKNIIKRRFPNSDVRIALPGSYSNKSNENKKGTAIYRLKLNKDNNNNFDFKEISPVTYCYSDSVSGICKFIQNLDDIDQNDYTFKRFIVLNFNGIYNFEYNFEYRSFDLKTRFDYPKSIENELKHWHKENLEEDCMNKLLTCLYNQYFLVEHYKNNVQMLEVYDLADMSLKTTPKRVERKDKRIRNFNYNTFSVSKLQICFTRGLNSIKLYFMENGLEVVSKKFDEFEKIYSLEFIDSDEKLLIIGEKKSQVKLVIWDIYNTVKAETITLENFSIVELSNRLARTSGNILQVDEEGRVTSVLKKIDKLKQNTSEEEKENFKKYTNKKDGNHTIHYDKEFVPIVIDKEPWVIDEYERNSYCLNQKKEGERIQTLQLIVGRSTVQIWHQIRDDSKSKDELSKLPNKGGPFLEYIWANGIPVNQERKATRLRIEEFKYKPNDGSSHILDDFYLKVYWYERASSDKEKTEEEIRDMEDKEIEKMELNRKAGKEMEKDGIMEMKEKVIQKKDIIEKVNAVRRACRALEHLNKRRRFLVTNYIKIHQYEEMIIYIQHIVWRFAKCKPEEFKLLDVRHNVMKKLILGDCNYLIKLILFGDKSNNDKDNGNEKKEEFIIRHIPRSVSWPGKNFIKDDDLEDNEMPESDMELAIYRFKGRELKDTVVVAYFLEYYSSHATDYAGWMSTVSKALPLLFKYNYDDYARKLFRKECFANQDYFSAQDPYDIIPVEYQAKRNHNIKFRAFRIDKLQSDEYEWYNRITRKLFNPFKKMRKIIEDFDNYLEKSPLALRVVPLPEFTIAQKNVEQNYRLKIALKIFLFLFIPRWYKISRDKKNLLSPFSRVVRYENNDDMYDNPATEAVIDFRWQKARNFFFFLFLRFLVFAFCFIFISWKYLNHDVISWKLRNFLFALIIIFYYLATYLLATELIQLYFHGPRKYFGDIFNSFDICSILLSMIVMSIMLQHFKLSDGFASVESVDVGLMVGISFSTFFLWIEFVLYLRLVSKIAIYIYFVIYIIKNIFPFILFMFIVIMGFAHTMFILLKNPNDPEIKVKSDTLSGTAKNINNETLFDITLESKYDVVDKNDNPFSSFSAAIIAAYFWLNGDMVQRDRFDFWVIDLFTLIASIFIVTVLQNMLIAFMGGVYERAETKGRQALLRFRANQIADYEALEHFHFWPPEPEPKYIYYIGQSKNFQEWYQKRKDDQGEIYNDFEEKPTNIITQAFKDVDYDETSIWQFDDDNSSDTKSKKRECSTDYTIELPEIKEETILSNSLENCQEIFLEKMNETSNGKFDDDNSSNTKSENMEGSTDSTITLPKIEEETIKSNSLENSQEIFLEKINEKMNEMKKINDEMKKVNDDIQNLFNEMYTKFNNKPQNF</sequence>
<protein>
    <recommendedName>
        <fullName evidence="9">Ion transport domain-containing protein</fullName>
    </recommendedName>
</protein>
<feature type="transmembrane region" description="Helical" evidence="8">
    <location>
        <begin position="1270"/>
        <end position="1286"/>
    </location>
</feature>
<comment type="subcellular location">
    <subcellularLocation>
        <location evidence="1">Membrane</location>
        <topology evidence="1">Multi-pass membrane protein</topology>
    </subcellularLocation>
</comment>
<feature type="transmembrane region" description="Helical" evidence="8">
    <location>
        <begin position="1165"/>
        <end position="1184"/>
    </location>
</feature>
<feature type="coiled-coil region" evidence="6">
    <location>
        <begin position="647"/>
        <end position="684"/>
    </location>
</feature>
<dbReference type="GO" id="GO:0005216">
    <property type="term" value="F:monoatomic ion channel activity"/>
    <property type="evidence" value="ECO:0007669"/>
    <property type="project" value="InterPro"/>
</dbReference>
<feature type="compositionally biased region" description="Basic and acidic residues" evidence="7">
    <location>
        <begin position="9"/>
        <end position="21"/>
    </location>
</feature>
<gene>
    <name evidence="10" type="ORF">CHRIB12_LOCUS21095</name>
</gene>
<dbReference type="InterPro" id="IPR024862">
    <property type="entry name" value="TRPV"/>
</dbReference>
<dbReference type="PANTHER" id="PTHR10582">
    <property type="entry name" value="TRANSIENT RECEPTOR POTENTIAL ION CHANNEL PROTEIN"/>
    <property type="match status" value="1"/>
</dbReference>
<evidence type="ECO:0000256" key="1">
    <source>
        <dbReference type="ARBA" id="ARBA00004141"/>
    </source>
</evidence>
<feature type="transmembrane region" description="Helical" evidence="8">
    <location>
        <begin position="1298"/>
        <end position="1328"/>
    </location>
</feature>
<feature type="transmembrane region" description="Helical" evidence="8">
    <location>
        <begin position="993"/>
        <end position="1011"/>
    </location>
</feature>
<feature type="transmembrane region" description="Helical" evidence="8">
    <location>
        <begin position="1126"/>
        <end position="1145"/>
    </location>
</feature>
<feature type="transmembrane region" description="Helical" evidence="8">
    <location>
        <begin position="1204"/>
        <end position="1226"/>
    </location>
</feature>
<evidence type="ECO:0000256" key="2">
    <source>
        <dbReference type="ARBA" id="ARBA00022692"/>
    </source>
</evidence>
<feature type="region of interest" description="Disordered" evidence="7">
    <location>
        <begin position="1"/>
        <end position="21"/>
    </location>
</feature>
<keyword evidence="6" id="KW-0175">Coiled coil</keyword>
<proteinExistence type="predicted"/>
<comment type="caution">
    <text evidence="10">The sequence shown here is derived from an EMBL/GenBank/DDBJ whole genome shotgun (WGS) entry which is preliminary data.</text>
</comment>
<dbReference type="VEuPathDB" id="FungiDB:RhiirFUN_013158"/>
<dbReference type="EMBL" id="CAGKOT010000065">
    <property type="protein sequence ID" value="CAB5389519.1"/>
    <property type="molecule type" value="Genomic_DNA"/>
</dbReference>
<dbReference type="GO" id="GO:0098703">
    <property type="term" value="P:calcium ion import across plasma membrane"/>
    <property type="evidence" value="ECO:0007669"/>
    <property type="project" value="TreeGrafter"/>
</dbReference>
<feature type="transmembrane region" description="Helical" evidence="8">
    <location>
        <begin position="1056"/>
        <end position="1079"/>
    </location>
</feature>
<evidence type="ECO:0000256" key="3">
    <source>
        <dbReference type="ARBA" id="ARBA00022737"/>
    </source>
</evidence>
<keyword evidence="3" id="KW-0677">Repeat</keyword>
<keyword evidence="2 8" id="KW-0812">Transmembrane</keyword>
<feature type="compositionally biased region" description="Polar residues" evidence="7">
    <location>
        <begin position="1480"/>
        <end position="1493"/>
    </location>
</feature>
<evidence type="ECO:0000256" key="7">
    <source>
        <dbReference type="SAM" id="MobiDB-lite"/>
    </source>
</evidence>
<evidence type="ECO:0000256" key="5">
    <source>
        <dbReference type="ARBA" id="ARBA00023136"/>
    </source>
</evidence>
<feature type="transmembrane region" description="Helical" evidence="8">
    <location>
        <begin position="1091"/>
        <end position="1114"/>
    </location>
</feature>
<reference evidence="10" key="1">
    <citation type="submission" date="2020-05" db="EMBL/GenBank/DDBJ databases">
        <authorList>
            <person name="Rincon C."/>
            <person name="Sanders R I."/>
            <person name="Robbins C."/>
            <person name="Chaturvedi A."/>
        </authorList>
    </citation>
    <scope>NUCLEOTIDE SEQUENCE</scope>
    <source>
        <strain evidence="10">CHB12</strain>
    </source>
</reference>
<name>A0A915ZSP4_9GLOM</name>
<evidence type="ECO:0000313" key="11">
    <source>
        <dbReference type="Proteomes" id="UP000684084"/>
    </source>
</evidence>
<dbReference type="Pfam" id="PF00520">
    <property type="entry name" value="Ion_trans"/>
    <property type="match status" value="1"/>
</dbReference>
<evidence type="ECO:0000256" key="6">
    <source>
        <dbReference type="SAM" id="Coils"/>
    </source>
</evidence>
<dbReference type="PANTHER" id="PTHR10582:SF2">
    <property type="entry name" value="INACTIVE"/>
    <property type="match status" value="1"/>
</dbReference>
<feature type="coiled-coil region" evidence="6">
    <location>
        <begin position="1519"/>
        <end position="1549"/>
    </location>
</feature>
<feature type="region of interest" description="Disordered" evidence="7">
    <location>
        <begin position="1470"/>
        <end position="1493"/>
    </location>
</feature>
<evidence type="ECO:0000313" key="10">
    <source>
        <dbReference type="EMBL" id="CAB5389519.1"/>
    </source>
</evidence>
<dbReference type="GO" id="GO:0005886">
    <property type="term" value="C:plasma membrane"/>
    <property type="evidence" value="ECO:0007669"/>
    <property type="project" value="TreeGrafter"/>
</dbReference>
<dbReference type="Proteomes" id="UP000684084">
    <property type="component" value="Unassembled WGS sequence"/>
</dbReference>
<feature type="domain" description="Ion transport" evidence="9">
    <location>
        <begin position="1059"/>
        <end position="1332"/>
    </location>
</feature>
<dbReference type="OrthoDB" id="2388156at2759"/>
<dbReference type="InterPro" id="IPR005821">
    <property type="entry name" value="Ion_trans_dom"/>
</dbReference>
<keyword evidence="4 8" id="KW-1133">Transmembrane helix</keyword>